<geneLocation type="plasmid" evidence="1">
    <name>pCE1537-E</name>
</geneLocation>
<name>A0A7T3RHX0_ECOLX</name>
<dbReference type="EMBL" id="MT162143">
    <property type="protein sequence ID" value="QQA03511.1"/>
    <property type="molecule type" value="Genomic_DNA"/>
</dbReference>
<dbReference type="AlphaFoldDB" id="A0A7T3RHX0"/>
<organism evidence="1">
    <name type="scientific">Escherichia coli</name>
    <dbReference type="NCBI Taxonomy" id="562"/>
    <lineage>
        <taxon>Bacteria</taxon>
        <taxon>Pseudomonadati</taxon>
        <taxon>Pseudomonadota</taxon>
        <taxon>Gammaproteobacteria</taxon>
        <taxon>Enterobacterales</taxon>
        <taxon>Enterobacteriaceae</taxon>
        <taxon>Escherichia</taxon>
    </lineage>
</organism>
<sequence>MGNPPSIQNVIQLANSTFRKGFLRSGKPFFLSIVGGPFHRNEAHGQLPVLLGIFSLKQGFNGCLWHPCASFHYGHVSFCISNGRQPSQHDLALGRSTKCELPTAGRKRGMCSFSLPWLLVLHTSNIGAKLPAYRPDVVG</sequence>
<accession>A0A7T3RHX0</accession>
<reference evidence="1" key="1">
    <citation type="submission" date="2020-03" db="EMBL/GenBank/DDBJ databases">
        <title>Comparative analysis of multidrug resistant Escherichia coli ST216 isolates from silver gulls in Australia.</title>
        <authorList>
            <person name="Tarabai H."/>
            <person name="Wyrsch E.R."/>
            <person name="Bitar I."/>
            <person name="Djordjevic S.P."/>
            <person name="Dolejska M."/>
        </authorList>
    </citation>
    <scope>NUCLEOTIDE SEQUENCE</scope>
    <source>
        <strain evidence="1">CE1537</strain>
        <plasmid evidence="1">pCE1537-E</plasmid>
    </source>
</reference>
<protein>
    <submittedName>
        <fullName evidence="1">Uncharacterized protein</fullName>
    </submittedName>
</protein>
<proteinExistence type="predicted"/>
<evidence type="ECO:0000313" key="1">
    <source>
        <dbReference type="EMBL" id="QQA03511.1"/>
    </source>
</evidence>
<keyword evidence="1" id="KW-0614">Plasmid</keyword>